<reference evidence="2" key="3">
    <citation type="journal article" date="2017" name="Nature">
        <title>Genome sequence of the progenitor of the wheat D genome Aegilops tauschii.</title>
        <authorList>
            <person name="Luo M.C."/>
            <person name="Gu Y.Q."/>
            <person name="Puiu D."/>
            <person name="Wang H."/>
            <person name="Twardziok S.O."/>
            <person name="Deal K.R."/>
            <person name="Huo N."/>
            <person name="Zhu T."/>
            <person name="Wang L."/>
            <person name="Wang Y."/>
            <person name="McGuire P.E."/>
            <person name="Liu S."/>
            <person name="Long H."/>
            <person name="Ramasamy R.K."/>
            <person name="Rodriguez J.C."/>
            <person name="Van S.L."/>
            <person name="Yuan L."/>
            <person name="Wang Z."/>
            <person name="Xia Z."/>
            <person name="Xiao L."/>
            <person name="Anderson O.D."/>
            <person name="Ouyang S."/>
            <person name="Liang Y."/>
            <person name="Zimin A.V."/>
            <person name="Pertea G."/>
            <person name="Qi P."/>
            <person name="Bennetzen J.L."/>
            <person name="Dai X."/>
            <person name="Dawson M.W."/>
            <person name="Muller H.G."/>
            <person name="Kugler K."/>
            <person name="Rivarola-Duarte L."/>
            <person name="Spannagl M."/>
            <person name="Mayer K.F.X."/>
            <person name="Lu F.H."/>
            <person name="Bevan M.W."/>
            <person name="Leroy P."/>
            <person name="Li P."/>
            <person name="You F.M."/>
            <person name="Sun Q."/>
            <person name="Liu Z."/>
            <person name="Lyons E."/>
            <person name="Wicker T."/>
            <person name="Salzberg S.L."/>
            <person name="Devos K.M."/>
            <person name="Dvorak J."/>
        </authorList>
    </citation>
    <scope>NUCLEOTIDE SEQUENCE [LARGE SCALE GENOMIC DNA]</scope>
    <source>
        <strain evidence="2">cv. AL8/78</strain>
    </source>
</reference>
<proteinExistence type="predicted"/>
<dbReference type="InterPro" id="IPR004345">
    <property type="entry name" value="TB2_DP1_HVA22"/>
</dbReference>
<feature type="region of interest" description="Disordered" evidence="1">
    <location>
        <begin position="35"/>
        <end position="59"/>
    </location>
</feature>
<reference evidence="3" key="1">
    <citation type="journal article" date="2014" name="Science">
        <title>Ancient hybridizations among the ancestral genomes of bread wheat.</title>
        <authorList>
            <consortium name="International Wheat Genome Sequencing Consortium,"/>
            <person name="Marcussen T."/>
            <person name="Sandve S.R."/>
            <person name="Heier L."/>
            <person name="Spannagl M."/>
            <person name="Pfeifer M."/>
            <person name="Jakobsen K.S."/>
            <person name="Wulff B.B."/>
            <person name="Steuernagel B."/>
            <person name="Mayer K.F."/>
            <person name="Olsen O.A."/>
        </authorList>
    </citation>
    <scope>NUCLEOTIDE SEQUENCE [LARGE SCALE GENOMIC DNA]</scope>
    <source>
        <strain evidence="3">cv. AL8/78</strain>
    </source>
</reference>
<feature type="compositionally biased region" description="Basic and acidic residues" evidence="1">
    <location>
        <begin position="44"/>
        <end position="53"/>
    </location>
</feature>
<protein>
    <submittedName>
        <fullName evidence="2">Uncharacterized protein</fullName>
    </submittedName>
</protein>
<evidence type="ECO:0000256" key="1">
    <source>
        <dbReference type="SAM" id="MobiDB-lite"/>
    </source>
</evidence>
<dbReference type="EnsemblPlants" id="AET3Gv20648000.7">
    <property type="protein sequence ID" value="AET3Gv20648000.7"/>
    <property type="gene ID" value="AET3Gv20648000"/>
</dbReference>
<evidence type="ECO:0000313" key="3">
    <source>
        <dbReference type="Proteomes" id="UP000015105"/>
    </source>
</evidence>
<dbReference type="Gramene" id="AET3Gv20648000.7">
    <property type="protein sequence ID" value="AET3Gv20648000.7"/>
    <property type="gene ID" value="AET3Gv20648000"/>
</dbReference>
<accession>A0A453FDR1</accession>
<evidence type="ECO:0000313" key="2">
    <source>
        <dbReference type="EnsemblPlants" id="AET3Gv20648000.7"/>
    </source>
</evidence>
<sequence length="59" mass="6923">MMVVERFMDWTVSWLPMYREAKLLLVLYLCHPNTRVSSRPDTPSPRDDQHSDILDSICG</sequence>
<reference evidence="3" key="2">
    <citation type="journal article" date="2017" name="Nat. Plants">
        <title>The Aegilops tauschii genome reveals multiple impacts of transposons.</title>
        <authorList>
            <person name="Zhao G."/>
            <person name="Zou C."/>
            <person name="Li K."/>
            <person name="Wang K."/>
            <person name="Li T."/>
            <person name="Gao L."/>
            <person name="Zhang X."/>
            <person name="Wang H."/>
            <person name="Yang Z."/>
            <person name="Liu X."/>
            <person name="Jiang W."/>
            <person name="Mao L."/>
            <person name="Kong X."/>
            <person name="Jiao Y."/>
            <person name="Jia J."/>
        </authorList>
    </citation>
    <scope>NUCLEOTIDE SEQUENCE [LARGE SCALE GENOMIC DNA]</scope>
    <source>
        <strain evidence="3">cv. AL8/78</strain>
    </source>
</reference>
<dbReference type="Pfam" id="PF03134">
    <property type="entry name" value="TB2_DP1_HVA22"/>
    <property type="match status" value="1"/>
</dbReference>
<reference evidence="2" key="4">
    <citation type="submission" date="2019-03" db="UniProtKB">
        <authorList>
            <consortium name="EnsemblPlants"/>
        </authorList>
    </citation>
    <scope>IDENTIFICATION</scope>
</reference>
<reference evidence="2" key="5">
    <citation type="journal article" date="2021" name="G3 (Bethesda)">
        <title>Aegilops tauschii genome assembly Aet v5.0 features greater sequence contiguity and improved annotation.</title>
        <authorList>
            <person name="Wang L."/>
            <person name="Zhu T."/>
            <person name="Rodriguez J.C."/>
            <person name="Deal K.R."/>
            <person name="Dubcovsky J."/>
            <person name="McGuire P.E."/>
            <person name="Lux T."/>
            <person name="Spannagl M."/>
            <person name="Mayer K.F.X."/>
            <person name="Baldrich P."/>
            <person name="Meyers B.C."/>
            <person name="Huo N."/>
            <person name="Gu Y.Q."/>
            <person name="Zhou H."/>
            <person name="Devos K.M."/>
            <person name="Bennetzen J.L."/>
            <person name="Unver T."/>
            <person name="Budak H."/>
            <person name="Gulick P.J."/>
            <person name="Galiba G."/>
            <person name="Kalapos B."/>
            <person name="Nelson D.R."/>
            <person name="Li P."/>
            <person name="You F.M."/>
            <person name="Luo M.C."/>
            <person name="Dvorak J."/>
        </authorList>
    </citation>
    <scope>NUCLEOTIDE SEQUENCE [LARGE SCALE GENOMIC DNA]</scope>
    <source>
        <strain evidence="2">cv. AL8/78</strain>
    </source>
</reference>
<dbReference type="AlphaFoldDB" id="A0A453FDR1"/>
<keyword evidence="3" id="KW-1185">Reference proteome</keyword>
<dbReference type="Proteomes" id="UP000015105">
    <property type="component" value="Chromosome 3D"/>
</dbReference>
<name>A0A453FDR1_AEGTS</name>
<organism evidence="2 3">
    <name type="scientific">Aegilops tauschii subsp. strangulata</name>
    <name type="common">Goatgrass</name>
    <dbReference type="NCBI Taxonomy" id="200361"/>
    <lineage>
        <taxon>Eukaryota</taxon>
        <taxon>Viridiplantae</taxon>
        <taxon>Streptophyta</taxon>
        <taxon>Embryophyta</taxon>
        <taxon>Tracheophyta</taxon>
        <taxon>Spermatophyta</taxon>
        <taxon>Magnoliopsida</taxon>
        <taxon>Liliopsida</taxon>
        <taxon>Poales</taxon>
        <taxon>Poaceae</taxon>
        <taxon>BOP clade</taxon>
        <taxon>Pooideae</taxon>
        <taxon>Triticodae</taxon>
        <taxon>Triticeae</taxon>
        <taxon>Triticinae</taxon>
        <taxon>Aegilops</taxon>
    </lineage>
</organism>